<organism evidence="1 2">
    <name type="scientific">Candidatus Magnetobacterium bavaricum</name>
    <dbReference type="NCBI Taxonomy" id="29290"/>
    <lineage>
        <taxon>Bacteria</taxon>
        <taxon>Pseudomonadati</taxon>
        <taxon>Nitrospirota</taxon>
        <taxon>Thermodesulfovibrionia</taxon>
        <taxon>Thermodesulfovibrionales</taxon>
        <taxon>Candidatus Magnetobacteriaceae</taxon>
        <taxon>Candidatus Magnetobacterium</taxon>
    </lineage>
</organism>
<feature type="non-terminal residue" evidence="1">
    <location>
        <position position="1"/>
    </location>
</feature>
<accession>A0A0F3GSL7</accession>
<name>A0A0F3GSL7_9BACT</name>
<protein>
    <submittedName>
        <fullName evidence="1">Uncharacterized protein</fullName>
    </submittedName>
</protein>
<evidence type="ECO:0000313" key="2">
    <source>
        <dbReference type="Proteomes" id="UP000033423"/>
    </source>
</evidence>
<sequence length="106" mass="11223">QPVHPFSFEPASAVAVRITVVPVLYDAVAVLPVHARVPSDTVTVPLPLPVLDTVRLTEPGAVCVTLKLLWPIVIAPVLELVPVLADTEYTTVPLPAPELPASIVSH</sequence>
<reference evidence="1 2" key="1">
    <citation type="submission" date="2015-02" db="EMBL/GenBank/DDBJ databases">
        <title>Single-cell genomics of uncultivated deep-branching MTB reveals a conserved set of magnetosome genes.</title>
        <authorList>
            <person name="Kolinko S."/>
            <person name="Richter M."/>
            <person name="Glockner F.O."/>
            <person name="Brachmann A."/>
            <person name="Schuler D."/>
        </authorList>
    </citation>
    <scope>NUCLEOTIDE SEQUENCE [LARGE SCALE GENOMIC DNA]</scope>
    <source>
        <strain evidence="1">TM-1</strain>
    </source>
</reference>
<comment type="caution">
    <text evidence="1">The sequence shown here is derived from an EMBL/GenBank/DDBJ whole genome shotgun (WGS) entry which is preliminary data.</text>
</comment>
<dbReference type="Proteomes" id="UP000033423">
    <property type="component" value="Unassembled WGS sequence"/>
</dbReference>
<dbReference type="EMBL" id="LACI01001209">
    <property type="protein sequence ID" value="KJU84985.1"/>
    <property type="molecule type" value="Genomic_DNA"/>
</dbReference>
<proteinExistence type="predicted"/>
<keyword evidence="2" id="KW-1185">Reference proteome</keyword>
<dbReference type="AlphaFoldDB" id="A0A0F3GSL7"/>
<gene>
    <name evidence="1" type="ORF">MBAV_002821</name>
</gene>
<evidence type="ECO:0000313" key="1">
    <source>
        <dbReference type="EMBL" id="KJU84985.1"/>
    </source>
</evidence>